<dbReference type="InParanoid" id="C1KR62"/>
<dbReference type="Gene3D" id="1.10.274.100">
    <property type="entry name" value="RNA polymerase Rpb1, domain 3"/>
    <property type="match status" value="1"/>
</dbReference>
<dbReference type="PANTHER" id="PTHR19376">
    <property type="entry name" value="DNA-DIRECTED RNA POLYMERASE"/>
    <property type="match status" value="1"/>
</dbReference>
<geneLocation type="chloroplast" evidence="11"/>
<feature type="domain" description="RNA polymerase N-terminal" evidence="10">
    <location>
        <begin position="363"/>
        <end position="646"/>
    </location>
</feature>
<dbReference type="Pfam" id="PF00623">
    <property type="entry name" value="RNA_pol_Rpb1_2"/>
    <property type="match status" value="2"/>
</dbReference>
<dbReference type="InterPro" id="IPR000722">
    <property type="entry name" value="RNA_pol_asu"/>
</dbReference>
<evidence type="ECO:0000313" key="12">
    <source>
        <dbReference type="Proteomes" id="UP000002009"/>
    </source>
</evidence>
<comment type="similarity">
    <text evidence="2">Belongs to the RNA polymerase beta' chain family. RpoC1 subfamily.</text>
</comment>
<keyword evidence="6 9" id="KW-0548">Nucleotidyltransferase</keyword>
<dbReference type="PANTHER" id="PTHR19376:SF54">
    <property type="entry name" value="DNA-DIRECTED RNA POLYMERASE SUBUNIT BETA"/>
    <property type="match status" value="1"/>
</dbReference>
<evidence type="ECO:0000256" key="5">
    <source>
        <dbReference type="ARBA" id="ARBA00022679"/>
    </source>
</evidence>
<dbReference type="Gene3D" id="1.10.40.90">
    <property type="match status" value="1"/>
</dbReference>
<evidence type="ECO:0000256" key="2">
    <source>
        <dbReference type="ARBA" id="ARBA00007207"/>
    </source>
</evidence>
<dbReference type="InterPro" id="IPR042102">
    <property type="entry name" value="RNA_pol_Rpb1_3_sf"/>
</dbReference>
<dbReference type="InterPro" id="IPR045867">
    <property type="entry name" value="DNA-dir_RpoC_beta_prime"/>
</dbReference>
<dbReference type="RefSeq" id="YP_002808640.1">
    <property type="nucleotide sequence ID" value="NC_012575.1"/>
</dbReference>
<dbReference type="GO" id="GO:0000428">
    <property type="term" value="C:DNA-directed RNA polymerase complex"/>
    <property type="evidence" value="ECO:0007669"/>
    <property type="project" value="UniProtKB-KW"/>
</dbReference>
<name>C1KR62_MICCC</name>
<sequence length="793" mass="90841">MSHDIDYIQIQVASPKEIERWSLRVLPNNQLVGEITKADTINYRTFKPERDGLFCERIFGSIVNNECSCGKTRRRKPLQKPGVIPLDEGTTFIANDDSAGYVCPTCGVEPTDSKVRRYRMGCIRLRKPVAHLWYFRNTPNILSVLLNISAGQTDELLHFDSYTPSSAGVMNYFLHGGTEWYIDEWEAIHTGLGHMPQKSSFELGMGEISKDELDIEAVWNIDAWTHGEHQKTKYGLPLEPRTTENCGAEAAHALLSQLDLPFMERMLSTRLRQKVKTYHSKSRKKYIETTFDELDRFGMDQVSDLNPGWEPTEEEQEENIKHLRNLKLTRQGQRNRGLNAKIKKLAKRLHYVRLLARKQLRPEWMIVSVFPVLPPDLRPMIQMASGRFAASDLNDLYRRLIYRKIRFDKFCNLFDAEFLPDLLIRHDLCLLQEAADAIIDNGRLEKPAQRPNKTVFKSLTAIIEGKHGRFRQNLLGKRVDYSGRSVIVVGPKLRLHQCGLPREMALELFHPFIIQALLEHGVVRNIRAAKNLIQKRTQKVWDILEHVVYAHPLLLNRAPTLHRLGIQAFEPILLSGRAIQLHPLVCPAFNADFDGDQMAVHIPLSLEARAEARLLMLATHNWLSPATGEPSILPSQDMILGFYYLTTRRQIKPSSQTNQVRVLKEVIKPTFKVFETFDRVLQRYSLGALQLHDLVWVKAEAPSDCQNSLPVEGRVQANGHNTLIYDAVVTESWPIYSLPMQSTLQLAVPSETSVEPVFGHVSQMHRMSLSTFYLRTTPGRLILNSLIYENLFL</sequence>
<comment type="function">
    <text evidence="1 9">DNA-dependent RNA polymerase catalyzes the transcription of DNA into RNA using the four ribonucleoside triphosphates as substrates.</text>
</comment>
<keyword evidence="4 11" id="KW-0934">Plastid</keyword>
<evidence type="ECO:0000313" key="11">
    <source>
        <dbReference type="EMBL" id="ACO55564.1"/>
    </source>
</evidence>
<organism evidence="11 12">
    <name type="scientific">Micromonas commoda (strain RCC299 / NOUM17 / CCMP2709)</name>
    <name type="common">Picoplanktonic green alga</name>
    <dbReference type="NCBI Taxonomy" id="296587"/>
    <lineage>
        <taxon>Eukaryota</taxon>
        <taxon>Viridiplantae</taxon>
        <taxon>Chlorophyta</taxon>
        <taxon>Mamiellophyceae</taxon>
        <taxon>Mamiellales</taxon>
        <taxon>Mamiellaceae</taxon>
        <taxon>Micromonas</taxon>
    </lineage>
</organism>
<dbReference type="Pfam" id="PF04997">
    <property type="entry name" value="RNA_pol_Rpb1_1"/>
    <property type="match status" value="2"/>
</dbReference>
<reference evidence="12" key="1">
    <citation type="journal article" date="2009" name="Science">
        <title>Green evolution and dynamic adaptations revealed by genomes of the marine picoeukaryotes Micromonas.</title>
        <authorList>
            <person name="Worden A.Z."/>
            <person name="Lee J.H."/>
            <person name="Mock T."/>
            <person name="Rouze P."/>
            <person name="Simmons M.P."/>
            <person name="Aerts A.L."/>
            <person name="Allen A.E."/>
            <person name="Cuvelier M.L."/>
            <person name="Derelle E."/>
            <person name="Everett M.V."/>
            <person name="Foulon E."/>
            <person name="Grimwood J."/>
            <person name="Gundlach H."/>
            <person name="Henrissat B."/>
            <person name="Napoli C."/>
            <person name="McDonald S.M."/>
            <person name="Parker M.S."/>
            <person name="Rombauts S."/>
            <person name="Salamov A."/>
            <person name="Von Dassow P."/>
            <person name="Badger J.H."/>
            <person name="Coutinho P.M."/>
            <person name="Demir E."/>
            <person name="Dubchak I."/>
            <person name="Gentemann C."/>
            <person name="Eikrem W."/>
            <person name="Gready J.E."/>
            <person name="John U."/>
            <person name="Lanier W."/>
            <person name="Lindquist E.A."/>
            <person name="Lucas S."/>
            <person name="Mayer K.F."/>
            <person name="Moreau H."/>
            <person name="Not F."/>
            <person name="Otillar R."/>
            <person name="Panaud O."/>
            <person name="Pangilinan J."/>
            <person name="Paulsen I."/>
            <person name="Piegu B."/>
            <person name="Poliakov A."/>
            <person name="Robbens S."/>
            <person name="Schmutz J."/>
            <person name="Toulza E."/>
            <person name="Wyss T."/>
            <person name="Zelensky A."/>
            <person name="Zhou K."/>
            <person name="Armbrust E.V."/>
            <person name="Bhattacharya D."/>
            <person name="Goodenough U.W."/>
            <person name="Van de Peer Y."/>
            <person name="Grigoriev I.V."/>
        </authorList>
    </citation>
    <scope>NUCLEOTIDE SEQUENCE [LARGE SCALE GENOMIC DNA]</scope>
    <source>
        <strain evidence="12">RCC299 / NOUM17</strain>
    </source>
</reference>
<dbReference type="EC" id="2.7.7.6" evidence="9"/>
<evidence type="ECO:0000256" key="4">
    <source>
        <dbReference type="ARBA" id="ARBA00022640"/>
    </source>
</evidence>
<keyword evidence="11" id="KW-0150">Chloroplast</keyword>
<keyword evidence="3 9" id="KW-0240">DNA-directed RNA polymerase</keyword>
<keyword evidence="12" id="KW-1185">Reference proteome</keyword>
<evidence type="ECO:0000259" key="10">
    <source>
        <dbReference type="SMART" id="SM00663"/>
    </source>
</evidence>
<accession>C1KR62</accession>
<dbReference type="GO" id="GO:0006351">
    <property type="term" value="P:DNA-templated transcription"/>
    <property type="evidence" value="ECO:0007669"/>
    <property type="project" value="InterPro"/>
</dbReference>
<dbReference type="STRING" id="296587.C1KR62"/>
<keyword evidence="5 9" id="KW-0808">Transferase</keyword>
<evidence type="ECO:0000256" key="3">
    <source>
        <dbReference type="ARBA" id="ARBA00022478"/>
    </source>
</evidence>
<comment type="catalytic activity">
    <reaction evidence="8 9">
        <text>RNA(n) + a ribonucleoside 5'-triphosphate = RNA(n+1) + diphosphate</text>
        <dbReference type="Rhea" id="RHEA:21248"/>
        <dbReference type="Rhea" id="RHEA-COMP:14527"/>
        <dbReference type="Rhea" id="RHEA-COMP:17342"/>
        <dbReference type="ChEBI" id="CHEBI:33019"/>
        <dbReference type="ChEBI" id="CHEBI:61557"/>
        <dbReference type="ChEBI" id="CHEBI:140395"/>
        <dbReference type="EC" id="2.7.7.6"/>
    </reaction>
</comment>
<dbReference type="Gene3D" id="4.10.860.120">
    <property type="entry name" value="RNA polymerase II, clamp domain"/>
    <property type="match status" value="1"/>
</dbReference>
<dbReference type="GO" id="GO:0003899">
    <property type="term" value="F:DNA-directed RNA polymerase activity"/>
    <property type="evidence" value="ECO:0007669"/>
    <property type="project" value="UniProtKB-EC"/>
</dbReference>
<evidence type="ECO:0000256" key="1">
    <source>
        <dbReference type="ARBA" id="ARBA00004026"/>
    </source>
</evidence>
<dbReference type="SUPFAM" id="SSF64484">
    <property type="entry name" value="beta and beta-prime subunits of DNA dependent RNA-polymerase"/>
    <property type="match status" value="1"/>
</dbReference>
<proteinExistence type="inferred from homology"/>
<dbReference type="AlphaFoldDB" id="C1KR62"/>
<dbReference type="InterPro" id="IPR006592">
    <property type="entry name" value="RNA_pol_N"/>
</dbReference>
<dbReference type="SMART" id="SM00663">
    <property type="entry name" value="RPOLA_N"/>
    <property type="match status" value="1"/>
</dbReference>
<dbReference type="InterPro" id="IPR044893">
    <property type="entry name" value="RNA_pol_Rpb1_clamp_domain"/>
</dbReference>
<evidence type="ECO:0000256" key="9">
    <source>
        <dbReference type="RuleBase" id="RU004279"/>
    </source>
</evidence>
<dbReference type="InterPro" id="IPR007066">
    <property type="entry name" value="RNA_pol_Rpb1_3"/>
</dbReference>
<dbReference type="Gene3D" id="2.40.40.20">
    <property type="match status" value="1"/>
</dbReference>
<evidence type="ECO:0000256" key="6">
    <source>
        <dbReference type="ARBA" id="ARBA00022695"/>
    </source>
</evidence>
<dbReference type="GO" id="GO:0003677">
    <property type="term" value="F:DNA binding"/>
    <property type="evidence" value="ECO:0007669"/>
    <property type="project" value="InterPro"/>
</dbReference>
<protein>
    <recommendedName>
        <fullName evidence="9">DNA-directed RNA polymerase subunit</fullName>
        <ecNumber evidence="9">2.7.7.6</ecNumber>
    </recommendedName>
</protein>
<keyword evidence="7 9" id="KW-0804">Transcription</keyword>
<dbReference type="EMBL" id="FJ858267">
    <property type="protein sequence ID" value="ACO55564.1"/>
    <property type="molecule type" value="Genomic_DNA"/>
</dbReference>
<evidence type="ECO:0000256" key="7">
    <source>
        <dbReference type="ARBA" id="ARBA00023163"/>
    </source>
</evidence>
<dbReference type="InterPro" id="IPR007080">
    <property type="entry name" value="RNA_pol_Rpb1_1"/>
</dbReference>
<dbReference type="Pfam" id="PF04983">
    <property type="entry name" value="RNA_pol_Rpb1_3"/>
    <property type="match status" value="1"/>
</dbReference>
<dbReference type="FunCoup" id="C1KR62">
    <property type="interactions" value="38"/>
</dbReference>
<evidence type="ECO:0000256" key="8">
    <source>
        <dbReference type="ARBA" id="ARBA00048552"/>
    </source>
</evidence>
<dbReference type="Proteomes" id="UP000002009">
    <property type="component" value="Chloroplast Pltd"/>
</dbReference>